<dbReference type="GO" id="GO:0032153">
    <property type="term" value="C:cell division site"/>
    <property type="evidence" value="ECO:0007669"/>
    <property type="project" value="TreeGrafter"/>
</dbReference>
<gene>
    <name evidence="13" type="ORF">LEA_14214</name>
</gene>
<sequence>MTKEERLLRQEQRERAKAIEAAAREAGRGPLDLPYLLLVLTLVGAGLIMLFSASFPSAYYEEGNPAYYLIRQGIFAILGITAMFIVGKINYERYRAVAKMLLIFSIILLVLVLIPGIGTGRLTHGAQRWIRIGSFQFQPSEIAKVGIILYFADSISKKKDKMATFREGIVPYAAILGVIAALMAKEPHFSGMVLLLGVGAVMMYVGGIRNYWVGLGFALVLLVIYAFATGIITYNSSRIDIWLDPFNEEWMRDKGYQIRQSLLSIGSGGLFGLGLGKSRQKFLFLPEEHNDFIFAIICEELGLVGATII</sequence>
<evidence type="ECO:0000256" key="8">
    <source>
        <dbReference type="ARBA" id="ARBA00023136"/>
    </source>
</evidence>
<evidence type="ECO:0000256" key="1">
    <source>
        <dbReference type="ARBA" id="ARBA00004141"/>
    </source>
</evidence>
<dbReference type="EC" id="2.4.99.28" evidence="10"/>
<dbReference type="GO" id="GO:0008360">
    <property type="term" value="P:regulation of cell shape"/>
    <property type="evidence" value="ECO:0007669"/>
    <property type="project" value="UniProtKB-KW"/>
</dbReference>
<dbReference type="AlphaFoldDB" id="K1SAK7"/>
<dbReference type="PANTHER" id="PTHR30474">
    <property type="entry name" value="CELL CYCLE PROTEIN"/>
    <property type="match status" value="1"/>
</dbReference>
<feature type="transmembrane region" description="Helical" evidence="12">
    <location>
        <begin position="66"/>
        <end position="86"/>
    </location>
</feature>
<comment type="subcellular location">
    <subcellularLocation>
        <location evidence="1">Membrane</location>
        <topology evidence="1">Multi-pass membrane protein</topology>
    </subcellularLocation>
</comment>
<evidence type="ECO:0000256" key="3">
    <source>
        <dbReference type="ARBA" id="ARBA00022679"/>
    </source>
</evidence>
<feature type="transmembrane region" description="Helical" evidence="12">
    <location>
        <begin position="164"/>
        <end position="183"/>
    </location>
</feature>
<evidence type="ECO:0000256" key="5">
    <source>
        <dbReference type="ARBA" id="ARBA00022960"/>
    </source>
</evidence>
<dbReference type="GO" id="GO:0009252">
    <property type="term" value="P:peptidoglycan biosynthetic process"/>
    <property type="evidence" value="ECO:0007669"/>
    <property type="project" value="UniProtKB-KW"/>
</dbReference>
<evidence type="ECO:0000256" key="2">
    <source>
        <dbReference type="ARBA" id="ARBA00022676"/>
    </source>
</evidence>
<dbReference type="InterPro" id="IPR001182">
    <property type="entry name" value="FtsW/RodA"/>
</dbReference>
<comment type="caution">
    <text evidence="13">The sequence shown here is derived from an EMBL/GenBank/DDBJ whole genome shotgun (WGS) entry which is preliminary data.</text>
</comment>
<evidence type="ECO:0000256" key="6">
    <source>
        <dbReference type="ARBA" id="ARBA00022984"/>
    </source>
</evidence>
<name>K1SAK7_9ZZZZ</name>
<feature type="transmembrane region" description="Helical" evidence="12">
    <location>
        <begin position="98"/>
        <end position="117"/>
    </location>
</feature>
<dbReference type="PANTHER" id="PTHR30474:SF2">
    <property type="entry name" value="PEPTIDOGLYCAN GLYCOSYLTRANSFERASE FTSW-RELATED"/>
    <property type="match status" value="1"/>
</dbReference>
<dbReference type="Pfam" id="PF01098">
    <property type="entry name" value="FTSW_RODA_SPOVE"/>
    <property type="match status" value="1"/>
</dbReference>
<feature type="transmembrane region" description="Helical" evidence="12">
    <location>
        <begin position="33"/>
        <end position="54"/>
    </location>
</feature>
<evidence type="ECO:0000256" key="9">
    <source>
        <dbReference type="ARBA" id="ARBA00032370"/>
    </source>
</evidence>
<protein>
    <recommendedName>
        <fullName evidence="10">peptidoglycan glycosyltransferase</fullName>
        <ecNumber evidence="10">2.4.99.28</ecNumber>
    </recommendedName>
    <alternativeName>
        <fullName evidence="9">Peptidoglycan polymerase</fullName>
    </alternativeName>
</protein>
<dbReference type="GO" id="GO:0005886">
    <property type="term" value="C:plasma membrane"/>
    <property type="evidence" value="ECO:0007669"/>
    <property type="project" value="TreeGrafter"/>
</dbReference>
<dbReference type="GO" id="GO:0008955">
    <property type="term" value="F:peptidoglycan glycosyltransferase activity"/>
    <property type="evidence" value="ECO:0007669"/>
    <property type="project" value="UniProtKB-EC"/>
</dbReference>
<evidence type="ECO:0000256" key="11">
    <source>
        <dbReference type="ARBA" id="ARBA00049902"/>
    </source>
</evidence>
<feature type="non-terminal residue" evidence="13">
    <location>
        <position position="309"/>
    </location>
</feature>
<keyword evidence="4 12" id="KW-0812">Transmembrane</keyword>
<feature type="transmembrane region" description="Helical" evidence="12">
    <location>
        <begin position="212"/>
        <end position="236"/>
    </location>
</feature>
<evidence type="ECO:0000256" key="10">
    <source>
        <dbReference type="ARBA" id="ARBA00044770"/>
    </source>
</evidence>
<evidence type="ECO:0000313" key="13">
    <source>
        <dbReference type="EMBL" id="EKC57742.1"/>
    </source>
</evidence>
<keyword evidence="3" id="KW-0808">Transferase</keyword>
<reference evidence="13" key="1">
    <citation type="journal article" date="2013" name="Environ. Microbiol.">
        <title>Microbiota from the distal guts of lean and obese adolescents exhibit partial functional redundancy besides clear differences in community structure.</title>
        <authorList>
            <person name="Ferrer M."/>
            <person name="Ruiz A."/>
            <person name="Lanza F."/>
            <person name="Haange S.B."/>
            <person name="Oberbach A."/>
            <person name="Till H."/>
            <person name="Bargiela R."/>
            <person name="Campoy C."/>
            <person name="Segura M.T."/>
            <person name="Richter M."/>
            <person name="von Bergen M."/>
            <person name="Seifert J."/>
            <person name="Suarez A."/>
        </authorList>
    </citation>
    <scope>NUCLEOTIDE SEQUENCE</scope>
</reference>
<dbReference type="GO" id="GO:0051301">
    <property type="term" value="P:cell division"/>
    <property type="evidence" value="ECO:0007669"/>
    <property type="project" value="InterPro"/>
</dbReference>
<accession>K1SAK7</accession>
<feature type="transmembrane region" description="Helical" evidence="12">
    <location>
        <begin position="189"/>
        <end position="205"/>
    </location>
</feature>
<evidence type="ECO:0000256" key="12">
    <source>
        <dbReference type="SAM" id="Phobius"/>
    </source>
</evidence>
<keyword evidence="7 12" id="KW-1133">Transmembrane helix</keyword>
<keyword evidence="2" id="KW-0328">Glycosyltransferase</keyword>
<dbReference type="EMBL" id="AJWY01009650">
    <property type="protein sequence ID" value="EKC57742.1"/>
    <property type="molecule type" value="Genomic_DNA"/>
</dbReference>
<keyword evidence="5" id="KW-0133">Cell shape</keyword>
<evidence type="ECO:0000256" key="4">
    <source>
        <dbReference type="ARBA" id="ARBA00022692"/>
    </source>
</evidence>
<dbReference type="GO" id="GO:0015648">
    <property type="term" value="F:lipid-linked peptidoglycan transporter activity"/>
    <property type="evidence" value="ECO:0007669"/>
    <property type="project" value="TreeGrafter"/>
</dbReference>
<evidence type="ECO:0000256" key="7">
    <source>
        <dbReference type="ARBA" id="ARBA00022989"/>
    </source>
</evidence>
<proteinExistence type="predicted"/>
<comment type="catalytic activity">
    <reaction evidence="11">
        <text>[GlcNAc-(1-&gt;4)-Mur2Ac(oyl-L-Ala-gamma-D-Glu-L-Lys-D-Ala-D-Ala)](n)-di-trans,octa-cis-undecaprenyl diphosphate + beta-D-GlcNAc-(1-&gt;4)-Mur2Ac(oyl-L-Ala-gamma-D-Glu-L-Lys-D-Ala-D-Ala)-di-trans,octa-cis-undecaprenyl diphosphate = [GlcNAc-(1-&gt;4)-Mur2Ac(oyl-L-Ala-gamma-D-Glu-L-Lys-D-Ala-D-Ala)](n+1)-di-trans,octa-cis-undecaprenyl diphosphate + di-trans,octa-cis-undecaprenyl diphosphate + H(+)</text>
        <dbReference type="Rhea" id="RHEA:23708"/>
        <dbReference type="Rhea" id="RHEA-COMP:9602"/>
        <dbReference type="Rhea" id="RHEA-COMP:9603"/>
        <dbReference type="ChEBI" id="CHEBI:15378"/>
        <dbReference type="ChEBI" id="CHEBI:58405"/>
        <dbReference type="ChEBI" id="CHEBI:60033"/>
        <dbReference type="ChEBI" id="CHEBI:78435"/>
        <dbReference type="EC" id="2.4.99.28"/>
    </reaction>
</comment>
<keyword evidence="8 12" id="KW-0472">Membrane</keyword>
<organism evidence="13">
    <name type="scientific">human gut metagenome</name>
    <dbReference type="NCBI Taxonomy" id="408170"/>
    <lineage>
        <taxon>unclassified sequences</taxon>
        <taxon>metagenomes</taxon>
        <taxon>organismal metagenomes</taxon>
    </lineage>
</organism>
<keyword evidence="6" id="KW-0573">Peptidoglycan synthesis</keyword>